<evidence type="ECO:0000313" key="3">
    <source>
        <dbReference type="EMBL" id="ETM39491.1"/>
    </source>
</evidence>
<dbReference type="EMBL" id="KI672409">
    <property type="protein sequence ID" value="ETL42114.1"/>
    <property type="molecule type" value="Genomic_DNA"/>
</dbReference>
<dbReference type="EMBL" id="KI687887">
    <property type="protein sequence ID" value="ETK79646.1"/>
    <property type="molecule type" value="Genomic_DNA"/>
</dbReference>
<dbReference type="Proteomes" id="UP000053864">
    <property type="component" value="Unassembled WGS sequence"/>
</dbReference>
<protein>
    <submittedName>
        <fullName evidence="2">Uncharacterized protein</fullName>
    </submittedName>
</protein>
<dbReference type="Proteomes" id="UP000054532">
    <property type="component" value="Unassembled WGS sequence"/>
</dbReference>
<dbReference type="Proteomes" id="UP000053236">
    <property type="component" value="Unassembled WGS sequence"/>
</dbReference>
<reference evidence="1" key="1">
    <citation type="submission" date="2013-11" db="EMBL/GenBank/DDBJ databases">
        <title>The Genome Sequence of Phytophthora parasitica CJ02B3.</title>
        <authorList>
            <consortium name="The Broad Institute Genomics Platform"/>
            <person name="Russ C."/>
            <person name="Tyler B."/>
            <person name="Panabieres F."/>
            <person name="Shan W."/>
            <person name="Tripathy S."/>
            <person name="Grunwald N."/>
            <person name="Machado M."/>
            <person name="Johnson C.S."/>
            <person name="Arredondo F."/>
            <person name="Hong C."/>
            <person name="Coffey M."/>
            <person name="Young S.K."/>
            <person name="Zeng Q."/>
            <person name="Gargeya S."/>
            <person name="Fitzgerald M."/>
            <person name="Abouelleil A."/>
            <person name="Alvarado L."/>
            <person name="Chapman S.B."/>
            <person name="Gainer-Dewar J."/>
            <person name="Goldberg J."/>
            <person name="Griggs A."/>
            <person name="Gujja S."/>
            <person name="Hansen M."/>
            <person name="Howarth C."/>
            <person name="Imamovic A."/>
            <person name="Ireland A."/>
            <person name="Larimer J."/>
            <person name="McCowan C."/>
            <person name="Murphy C."/>
            <person name="Pearson M."/>
            <person name="Poon T.W."/>
            <person name="Priest M."/>
            <person name="Roberts A."/>
            <person name="Saif S."/>
            <person name="Shea T."/>
            <person name="Sykes S."/>
            <person name="Wortman J."/>
            <person name="Nusbaum C."/>
            <person name="Birren B."/>
        </authorList>
    </citation>
    <scope>NUCLEOTIDE SEQUENCE [LARGE SCALE GENOMIC DNA]</scope>
    <source>
        <strain evidence="1">CJ02B3</strain>
    </source>
</reference>
<reference evidence="3" key="3">
    <citation type="submission" date="2013-11" db="EMBL/GenBank/DDBJ databases">
        <title>The Genome Sequence of Phytophthora parasitica IAC_01/95.</title>
        <authorList>
            <consortium name="The Broad Institute Genomics Platform"/>
            <person name="Russ C."/>
            <person name="Tyler B."/>
            <person name="Panabieres F."/>
            <person name="Shan W."/>
            <person name="Tripathy S."/>
            <person name="Grunwald N."/>
            <person name="Machado M."/>
            <person name="Johnson C.S."/>
            <person name="Arredondo F."/>
            <person name="Hong C."/>
            <person name="Coffey M."/>
            <person name="Young S.K."/>
            <person name="Zeng Q."/>
            <person name="Gargeya S."/>
            <person name="Fitzgerald M."/>
            <person name="Abouelleil A."/>
            <person name="Alvarado L."/>
            <person name="Chapman S.B."/>
            <person name="Gainer-Dewar J."/>
            <person name="Goldberg J."/>
            <person name="Griggs A."/>
            <person name="Gujja S."/>
            <person name="Hansen M."/>
            <person name="Howarth C."/>
            <person name="Imamovic A."/>
            <person name="Ireland A."/>
            <person name="Larimer J."/>
            <person name="McCowan C."/>
            <person name="Murphy C."/>
            <person name="Pearson M."/>
            <person name="Poon T.W."/>
            <person name="Priest M."/>
            <person name="Roberts A."/>
            <person name="Saif S."/>
            <person name="Shea T."/>
            <person name="Sykes S."/>
            <person name="Wortman J."/>
            <person name="Nusbaum C."/>
            <person name="Birren B."/>
        </authorList>
    </citation>
    <scope>NUCLEOTIDE SEQUENCE [LARGE SCALE GENOMIC DNA]</scope>
    <source>
        <strain evidence="3">IAC_01/95</strain>
    </source>
</reference>
<evidence type="ECO:0000313" key="1">
    <source>
        <dbReference type="EMBL" id="ETK79646.1"/>
    </source>
</evidence>
<organism evidence="2 4">
    <name type="scientific">Phytophthora nicotianae</name>
    <name type="common">Potato buckeye rot agent</name>
    <name type="synonym">Phytophthora parasitica</name>
    <dbReference type="NCBI Taxonomy" id="4792"/>
    <lineage>
        <taxon>Eukaryota</taxon>
        <taxon>Sar</taxon>
        <taxon>Stramenopiles</taxon>
        <taxon>Oomycota</taxon>
        <taxon>Peronosporomycetes</taxon>
        <taxon>Peronosporales</taxon>
        <taxon>Peronosporaceae</taxon>
        <taxon>Phytophthora</taxon>
    </lineage>
</organism>
<proteinExistence type="predicted"/>
<gene>
    <name evidence="3" type="ORF">L914_14366</name>
    <name evidence="1" type="ORF">L915_14517</name>
    <name evidence="2" type="ORF">L916_07016</name>
</gene>
<dbReference type="AlphaFoldDB" id="W2J6T6"/>
<dbReference type="EMBL" id="KI694590">
    <property type="protein sequence ID" value="ETM39491.1"/>
    <property type="molecule type" value="Genomic_DNA"/>
</dbReference>
<name>W2J6T6_PHYNI</name>
<sequence length="39" mass="4422">MATPAYAQGGINEDCEIKIMIYAWDDVVRVDDTFLRSTL</sequence>
<accession>W2J6T6</accession>
<reference evidence="2 4" key="2">
    <citation type="submission" date="2013-11" db="EMBL/GenBank/DDBJ databases">
        <title>The Genome Sequence of Phytophthora parasitica CJ05E6.</title>
        <authorList>
            <consortium name="The Broad Institute Genomics Platform"/>
            <person name="Russ C."/>
            <person name="Tyler B."/>
            <person name="Panabieres F."/>
            <person name="Shan W."/>
            <person name="Tripathy S."/>
            <person name="Grunwald N."/>
            <person name="Machado M."/>
            <person name="Johnson C.S."/>
            <person name="Arredondo F."/>
            <person name="Hong C."/>
            <person name="Coffey M."/>
            <person name="Young S.K."/>
            <person name="Zeng Q."/>
            <person name="Gargeya S."/>
            <person name="Fitzgerald M."/>
            <person name="Abouelleil A."/>
            <person name="Alvarado L."/>
            <person name="Chapman S.B."/>
            <person name="Gainer-Dewar J."/>
            <person name="Goldberg J."/>
            <person name="Griggs A."/>
            <person name="Gujja S."/>
            <person name="Hansen M."/>
            <person name="Howarth C."/>
            <person name="Imamovic A."/>
            <person name="Ireland A."/>
            <person name="Larimer J."/>
            <person name="McCowan C."/>
            <person name="Murphy C."/>
            <person name="Pearson M."/>
            <person name="Poon T.W."/>
            <person name="Priest M."/>
            <person name="Roberts A."/>
            <person name="Saif S."/>
            <person name="Shea T."/>
            <person name="Sykes S."/>
            <person name="Wortman J."/>
            <person name="Nusbaum C."/>
            <person name="Birren B."/>
        </authorList>
    </citation>
    <scope>NUCLEOTIDE SEQUENCE [LARGE SCALE GENOMIC DNA]</scope>
    <source>
        <strain evidence="2 4">CJ05E6</strain>
    </source>
</reference>
<evidence type="ECO:0000313" key="4">
    <source>
        <dbReference type="Proteomes" id="UP000053864"/>
    </source>
</evidence>
<evidence type="ECO:0000313" key="2">
    <source>
        <dbReference type="EMBL" id="ETL42114.1"/>
    </source>
</evidence>